<proteinExistence type="inferred from homology"/>
<keyword evidence="4 7" id="KW-0067">ATP-binding</keyword>
<evidence type="ECO:0000313" key="10">
    <source>
        <dbReference type="EMBL" id="TFK50682.1"/>
    </source>
</evidence>
<feature type="domain" description="Protein kinase" evidence="9">
    <location>
        <begin position="1"/>
        <end position="258"/>
    </location>
</feature>
<dbReference type="OrthoDB" id="10252354at2759"/>
<dbReference type="GO" id="GO:0004674">
    <property type="term" value="F:protein serine/threonine kinase activity"/>
    <property type="evidence" value="ECO:0007669"/>
    <property type="project" value="UniProtKB-KW"/>
</dbReference>
<name>A0A5C3N0V9_9AGAM</name>
<evidence type="ECO:0000256" key="3">
    <source>
        <dbReference type="ARBA" id="ARBA00022777"/>
    </source>
</evidence>
<dbReference type="GO" id="GO:0060237">
    <property type="term" value="P:regulation of fungal-type cell wall organization"/>
    <property type="evidence" value="ECO:0007669"/>
    <property type="project" value="TreeGrafter"/>
</dbReference>
<dbReference type="PANTHER" id="PTHR48013">
    <property type="entry name" value="DUAL SPECIFICITY MITOGEN-ACTIVATED PROTEIN KINASE KINASE 5-RELATED"/>
    <property type="match status" value="1"/>
</dbReference>
<keyword evidence="8" id="KW-0723">Serine/threonine-protein kinase</keyword>
<evidence type="ECO:0000256" key="2">
    <source>
        <dbReference type="ARBA" id="ARBA00022741"/>
    </source>
</evidence>
<evidence type="ECO:0000256" key="4">
    <source>
        <dbReference type="ARBA" id="ARBA00022840"/>
    </source>
</evidence>
<evidence type="ECO:0000256" key="6">
    <source>
        <dbReference type="ARBA" id="ARBA00038999"/>
    </source>
</evidence>
<keyword evidence="1" id="KW-0808">Transferase</keyword>
<evidence type="ECO:0000313" key="11">
    <source>
        <dbReference type="Proteomes" id="UP000305948"/>
    </source>
</evidence>
<dbReference type="SMART" id="SM00220">
    <property type="entry name" value="S_TKc"/>
    <property type="match status" value="1"/>
</dbReference>
<dbReference type="InterPro" id="IPR008271">
    <property type="entry name" value="Ser/Thr_kinase_AS"/>
</dbReference>
<dbReference type="GO" id="GO:0004708">
    <property type="term" value="F:MAP kinase kinase activity"/>
    <property type="evidence" value="ECO:0007669"/>
    <property type="project" value="UniProtKB-EC"/>
</dbReference>
<dbReference type="SUPFAM" id="SSF56112">
    <property type="entry name" value="Protein kinase-like (PK-like)"/>
    <property type="match status" value="1"/>
</dbReference>
<dbReference type="PROSITE" id="PS00108">
    <property type="entry name" value="PROTEIN_KINASE_ST"/>
    <property type="match status" value="1"/>
</dbReference>
<dbReference type="STRING" id="5364.A0A5C3N0V9"/>
<dbReference type="EC" id="2.7.12.2" evidence="6"/>
<dbReference type="Gene3D" id="1.10.510.10">
    <property type="entry name" value="Transferase(Phosphotransferase) domain 1"/>
    <property type="match status" value="1"/>
</dbReference>
<dbReference type="AlphaFoldDB" id="A0A5C3N0V9"/>
<protein>
    <recommendedName>
        <fullName evidence="6">mitogen-activated protein kinase kinase</fullName>
        <ecNumber evidence="6">2.7.12.2</ecNumber>
    </recommendedName>
</protein>
<dbReference type="PROSITE" id="PS50011">
    <property type="entry name" value="PROTEIN_KINASE_DOM"/>
    <property type="match status" value="1"/>
</dbReference>
<dbReference type="GO" id="GO:0005524">
    <property type="term" value="F:ATP binding"/>
    <property type="evidence" value="ECO:0007669"/>
    <property type="project" value="UniProtKB-UniRule"/>
</dbReference>
<evidence type="ECO:0000256" key="5">
    <source>
        <dbReference type="ARBA" id="ARBA00038035"/>
    </source>
</evidence>
<accession>A0A5C3N0V9</accession>
<evidence type="ECO:0000256" key="1">
    <source>
        <dbReference type="ARBA" id="ARBA00022679"/>
    </source>
</evidence>
<dbReference type="PANTHER" id="PTHR48013:SF6">
    <property type="entry name" value="MAP KINASE KINASE MKK1_SSP32-RELATED"/>
    <property type="match status" value="1"/>
</dbReference>
<sequence>MARIGEGASGMVHAVRDARTDVVLARKTVATREAPIRQLLRELNIATTVRHPNIVRSYGAYISPSSSEVKVLMEFCEGRSLEAVGKRLQQAGARVGEKVVGRFADSILQGLVYLHSQKIIHRDIKPSNILVSRQGVVKLCDFGVSGELVNSEAMTFTGSSMYMAPERIHGQKYNIRSDVWSTGLSLLEFAMNRFPIPVNDQAPIELMPSPYPSPQPPQLEDEPGLVWSDAMKDFIRLSLTVVPSDRPTPEELVSHPWITQVRQRPINMAAWISEVWGWSSPGRS</sequence>
<dbReference type="InterPro" id="IPR011009">
    <property type="entry name" value="Kinase-like_dom_sf"/>
</dbReference>
<dbReference type="Proteomes" id="UP000305948">
    <property type="component" value="Unassembled WGS sequence"/>
</dbReference>
<comment type="similarity">
    <text evidence="5">Belongs to the protein kinase superfamily. STE Ser/Thr protein kinase family. MAP kinase kinase subfamily.</text>
</comment>
<reference evidence="10 11" key="1">
    <citation type="journal article" date="2019" name="Nat. Ecol. Evol.">
        <title>Megaphylogeny resolves global patterns of mushroom evolution.</title>
        <authorList>
            <person name="Varga T."/>
            <person name="Krizsan K."/>
            <person name="Foldi C."/>
            <person name="Dima B."/>
            <person name="Sanchez-Garcia M."/>
            <person name="Sanchez-Ramirez S."/>
            <person name="Szollosi G.J."/>
            <person name="Szarkandi J.G."/>
            <person name="Papp V."/>
            <person name="Albert L."/>
            <person name="Andreopoulos W."/>
            <person name="Angelini C."/>
            <person name="Antonin V."/>
            <person name="Barry K.W."/>
            <person name="Bougher N.L."/>
            <person name="Buchanan P."/>
            <person name="Buyck B."/>
            <person name="Bense V."/>
            <person name="Catcheside P."/>
            <person name="Chovatia M."/>
            <person name="Cooper J."/>
            <person name="Damon W."/>
            <person name="Desjardin D."/>
            <person name="Finy P."/>
            <person name="Geml J."/>
            <person name="Haridas S."/>
            <person name="Hughes K."/>
            <person name="Justo A."/>
            <person name="Karasinski D."/>
            <person name="Kautmanova I."/>
            <person name="Kiss B."/>
            <person name="Kocsube S."/>
            <person name="Kotiranta H."/>
            <person name="LaButti K.M."/>
            <person name="Lechner B.E."/>
            <person name="Liimatainen K."/>
            <person name="Lipzen A."/>
            <person name="Lukacs Z."/>
            <person name="Mihaltcheva S."/>
            <person name="Morgado L.N."/>
            <person name="Niskanen T."/>
            <person name="Noordeloos M.E."/>
            <person name="Ohm R.A."/>
            <person name="Ortiz-Santana B."/>
            <person name="Ovrebo C."/>
            <person name="Racz N."/>
            <person name="Riley R."/>
            <person name="Savchenko A."/>
            <person name="Shiryaev A."/>
            <person name="Soop K."/>
            <person name="Spirin V."/>
            <person name="Szebenyi C."/>
            <person name="Tomsovsky M."/>
            <person name="Tulloss R.E."/>
            <person name="Uehling J."/>
            <person name="Grigoriev I.V."/>
            <person name="Vagvolgyi C."/>
            <person name="Papp T."/>
            <person name="Martin F.M."/>
            <person name="Miettinen O."/>
            <person name="Hibbett D.S."/>
            <person name="Nagy L.G."/>
        </authorList>
    </citation>
    <scope>NUCLEOTIDE SEQUENCE [LARGE SCALE GENOMIC DNA]</scope>
    <source>
        <strain evidence="10 11">OMC1185</strain>
    </source>
</reference>
<gene>
    <name evidence="10" type="ORF">OE88DRAFT_284591</name>
</gene>
<organism evidence="10 11">
    <name type="scientific">Heliocybe sulcata</name>
    <dbReference type="NCBI Taxonomy" id="5364"/>
    <lineage>
        <taxon>Eukaryota</taxon>
        <taxon>Fungi</taxon>
        <taxon>Dikarya</taxon>
        <taxon>Basidiomycota</taxon>
        <taxon>Agaricomycotina</taxon>
        <taxon>Agaricomycetes</taxon>
        <taxon>Gloeophyllales</taxon>
        <taxon>Gloeophyllaceae</taxon>
        <taxon>Heliocybe</taxon>
    </lineage>
</organism>
<dbReference type="InterPro" id="IPR000719">
    <property type="entry name" value="Prot_kinase_dom"/>
</dbReference>
<feature type="binding site" evidence="7">
    <location>
        <position position="27"/>
    </location>
    <ligand>
        <name>ATP</name>
        <dbReference type="ChEBI" id="CHEBI:30616"/>
    </ligand>
</feature>
<evidence type="ECO:0000256" key="8">
    <source>
        <dbReference type="RuleBase" id="RU000304"/>
    </source>
</evidence>
<dbReference type="EMBL" id="ML213513">
    <property type="protein sequence ID" value="TFK50682.1"/>
    <property type="molecule type" value="Genomic_DNA"/>
</dbReference>
<dbReference type="GO" id="GO:0000196">
    <property type="term" value="P:cell integrity MAPK cascade"/>
    <property type="evidence" value="ECO:0007669"/>
    <property type="project" value="TreeGrafter"/>
</dbReference>
<keyword evidence="2 7" id="KW-0547">Nucleotide-binding</keyword>
<evidence type="ECO:0000256" key="7">
    <source>
        <dbReference type="PROSITE-ProRule" id="PRU10141"/>
    </source>
</evidence>
<keyword evidence="11" id="KW-1185">Reference proteome</keyword>
<dbReference type="Gene3D" id="3.30.200.20">
    <property type="entry name" value="Phosphorylase Kinase, domain 1"/>
    <property type="match status" value="1"/>
</dbReference>
<dbReference type="InterPro" id="IPR017441">
    <property type="entry name" value="Protein_kinase_ATP_BS"/>
</dbReference>
<dbReference type="FunFam" id="1.10.510.10:FF:000263">
    <property type="entry name" value="MAP kinase skh1/pek1"/>
    <property type="match status" value="1"/>
</dbReference>
<keyword evidence="3 10" id="KW-0418">Kinase</keyword>
<dbReference type="PROSITE" id="PS00107">
    <property type="entry name" value="PROTEIN_KINASE_ATP"/>
    <property type="match status" value="1"/>
</dbReference>
<dbReference type="Pfam" id="PF00069">
    <property type="entry name" value="Pkinase"/>
    <property type="match status" value="1"/>
</dbReference>
<evidence type="ECO:0000259" key="9">
    <source>
        <dbReference type="PROSITE" id="PS50011"/>
    </source>
</evidence>